<reference evidence="2" key="1">
    <citation type="submission" date="2022-03" db="EMBL/GenBank/DDBJ databases">
        <authorList>
            <person name="Legras J.-L."/>
            <person name="Devillers H."/>
            <person name="Grondin C."/>
        </authorList>
    </citation>
    <scope>NUCLEOTIDE SEQUENCE</scope>
    <source>
        <strain evidence="2">CLIB 1423</strain>
    </source>
</reference>
<evidence type="ECO:0000256" key="1">
    <source>
        <dbReference type="SAM" id="MobiDB-lite"/>
    </source>
</evidence>
<name>A0A9P0QKW2_9ASCO</name>
<protein>
    <submittedName>
        <fullName evidence="2">Uncharacterized protein</fullName>
    </submittedName>
</protein>
<dbReference type="AlphaFoldDB" id="A0A9P0QKW2"/>
<feature type="compositionally biased region" description="Basic and acidic residues" evidence="1">
    <location>
        <begin position="27"/>
        <end position="37"/>
    </location>
</feature>
<keyword evidence="3" id="KW-1185">Reference proteome</keyword>
<gene>
    <name evidence="2" type="ORF">CLIB1423_01S11716</name>
</gene>
<dbReference type="Proteomes" id="UP000837801">
    <property type="component" value="Unassembled WGS sequence"/>
</dbReference>
<evidence type="ECO:0000313" key="3">
    <source>
        <dbReference type="Proteomes" id="UP000837801"/>
    </source>
</evidence>
<sequence>MGNCFSRSGMEEPAPTPNKNANNRAQRLKENEGHKLGDVSVPASRDDSKREAARAAEERFQKSQNDLKESQSKLKEMSKKSRADKGL</sequence>
<evidence type="ECO:0000313" key="2">
    <source>
        <dbReference type="EMBL" id="CAH2350509.1"/>
    </source>
</evidence>
<feature type="compositionally biased region" description="Basic and acidic residues" evidence="1">
    <location>
        <begin position="44"/>
        <end position="87"/>
    </location>
</feature>
<accession>A0A9P0QKW2</accession>
<comment type="caution">
    <text evidence="2">The sequence shown here is derived from an EMBL/GenBank/DDBJ whole genome shotgun (WGS) entry which is preliminary data.</text>
</comment>
<feature type="region of interest" description="Disordered" evidence="1">
    <location>
        <begin position="1"/>
        <end position="87"/>
    </location>
</feature>
<proteinExistence type="predicted"/>
<organism evidence="2 3">
    <name type="scientific">[Candida] railenensis</name>
    <dbReference type="NCBI Taxonomy" id="45579"/>
    <lineage>
        <taxon>Eukaryota</taxon>
        <taxon>Fungi</taxon>
        <taxon>Dikarya</taxon>
        <taxon>Ascomycota</taxon>
        <taxon>Saccharomycotina</taxon>
        <taxon>Pichiomycetes</taxon>
        <taxon>Debaryomycetaceae</taxon>
        <taxon>Kurtzmaniella</taxon>
    </lineage>
</organism>
<dbReference type="EMBL" id="CAKXYY010000001">
    <property type="protein sequence ID" value="CAH2350509.1"/>
    <property type="molecule type" value="Genomic_DNA"/>
</dbReference>